<accession>A0AA36ML83</accession>
<keyword evidence="2" id="KW-1185">Reference proteome</keyword>
<dbReference type="EMBL" id="CAUJNA010000120">
    <property type="protein sequence ID" value="CAJ1372210.1"/>
    <property type="molecule type" value="Genomic_DNA"/>
</dbReference>
<dbReference type="Proteomes" id="UP001178507">
    <property type="component" value="Unassembled WGS sequence"/>
</dbReference>
<organism evidence="1 2">
    <name type="scientific">Effrenium voratum</name>
    <dbReference type="NCBI Taxonomy" id="2562239"/>
    <lineage>
        <taxon>Eukaryota</taxon>
        <taxon>Sar</taxon>
        <taxon>Alveolata</taxon>
        <taxon>Dinophyceae</taxon>
        <taxon>Suessiales</taxon>
        <taxon>Symbiodiniaceae</taxon>
        <taxon>Effrenium</taxon>
    </lineage>
</organism>
<dbReference type="AlphaFoldDB" id="A0AA36ML83"/>
<evidence type="ECO:0000313" key="1">
    <source>
        <dbReference type="EMBL" id="CAJ1372210.1"/>
    </source>
</evidence>
<name>A0AA36ML83_9DINO</name>
<protein>
    <submittedName>
        <fullName evidence="1">Uncharacterized protein</fullName>
    </submittedName>
</protein>
<evidence type="ECO:0000313" key="2">
    <source>
        <dbReference type="Proteomes" id="UP001178507"/>
    </source>
</evidence>
<proteinExistence type="predicted"/>
<gene>
    <name evidence="1" type="ORF">EVOR1521_LOCUS2336</name>
</gene>
<sequence length="116" mass="12315">MRKLFWARAPGDFSHFVVSHMGHAAVRPCGLLLDASLSLRLSPSCVRRMGGLGGLGSSLSTASRPGGKEAARCQNMAGCAVDKMRDFVVQSSCVSVCVCFLTWPCTRSCTAAGFWA</sequence>
<reference evidence="1" key="1">
    <citation type="submission" date="2023-08" db="EMBL/GenBank/DDBJ databases">
        <authorList>
            <person name="Chen Y."/>
            <person name="Shah S."/>
            <person name="Dougan E. K."/>
            <person name="Thang M."/>
            <person name="Chan C."/>
        </authorList>
    </citation>
    <scope>NUCLEOTIDE SEQUENCE</scope>
</reference>
<comment type="caution">
    <text evidence="1">The sequence shown here is derived from an EMBL/GenBank/DDBJ whole genome shotgun (WGS) entry which is preliminary data.</text>
</comment>